<name>A0A1D2VEM6_9ASCO</name>
<dbReference type="InterPro" id="IPR001589">
    <property type="entry name" value="Actinin_actin-bd_CS"/>
</dbReference>
<evidence type="ECO:0000313" key="5">
    <source>
        <dbReference type="Proteomes" id="UP000095038"/>
    </source>
</evidence>
<dbReference type="GO" id="GO:0007010">
    <property type="term" value="P:cytoskeleton organization"/>
    <property type="evidence" value="ECO:0007669"/>
    <property type="project" value="UniProtKB-ARBA"/>
</dbReference>
<dbReference type="PROSITE" id="PS50021">
    <property type="entry name" value="CH"/>
    <property type="match status" value="2"/>
</dbReference>
<dbReference type="OrthoDB" id="10017054at2759"/>
<dbReference type="InParanoid" id="A0A1D2VEM6"/>
<reference evidence="5" key="1">
    <citation type="submission" date="2016-05" db="EMBL/GenBank/DDBJ databases">
        <title>Comparative genomics of biotechnologically important yeasts.</title>
        <authorList>
            <consortium name="DOE Joint Genome Institute"/>
            <person name="Riley R."/>
            <person name="Haridas S."/>
            <person name="Wolfe K.H."/>
            <person name="Lopes M.R."/>
            <person name="Hittinger C.T."/>
            <person name="Goker M."/>
            <person name="Salamov A."/>
            <person name="Wisecaver J."/>
            <person name="Long T.M."/>
            <person name="Aerts A.L."/>
            <person name="Barry K."/>
            <person name="Choi C."/>
            <person name="Clum A."/>
            <person name="Coughlan A.Y."/>
            <person name="Deshpande S."/>
            <person name="Douglass A.P."/>
            <person name="Hanson S.J."/>
            <person name="Klenk H.-P."/>
            <person name="Labutti K."/>
            <person name="Lapidus A."/>
            <person name="Lindquist E."/>
            <person name="Lipzen A."/>
            <person name="Meier-Kolthoff J.P."/>
            <person name="Ohm R.A."/>
            <person name="Otillar R.P."/>
            <person name="Pangilinan J."/>
            <person name="Peng Y."/>
            <person name="Rokas A."/>
            <person name="Rosa C.A."/>
            <person name="Scheuner C."/>
            <person name="Sibirny A.A."/>
            <person name="Slot J.C."/>
            <person name="Stielow J.B."/>
            <person name="Sun H."/>
            <person name="Kurtzman C.P."/>
            <person name="Blackwell M."/>
            <person name="Grigoriev I.V."/>
            <person name="Jeffries T.W."/>
        </authorList>
    </citation>
    <scope>NUCLEOTIDE SEQUENCE [LARGE SCALE GENOMIC DNA]</scope>
    <source>
        <strain evidence="5">DSM 1968</strain>
    </source>
</reference>
<dbReference type="EMBL" id="KV454483">
    <property type="protein sequence ID" value="ODV60086.1"/>
    <property type="molecule type" value="Genomic_DNA"/>
</dbReference>
<sequence>MSNKKFNSSNLNWINTQYKVFIRWINNQFQQTDDPIIVNLIKTNPSLIFVKNLSKDLCNGVKLIFLLKTLYINNFAIDKPTHTPLNQKFRIIHPIHLKPIHKLHSIENLNLFFDFLKFNDKIFLNNISAEDILEGNLKLILALIWILISNFTLNFSSSDLDKYENNVIKNRDNTTITNSNKLKTIINEKKFLLKWCQRIISHNTLYTKKVNSIDNFSTNWNNGLIFCAILHYFRPELINFGDLNPKNIEENINLFLSVTTNVLKIPKLIDLDDINNKNPDEKSIIIYIASLYRYFNKSKLTNTLNNNYKYKDNFDSSLLKLFLVKSIEIIELEKKYEENVKKLNNNIDDQIKIWNSTNFREYEEFLKQFTINQNNNNNNNKSIVYNKYEKLIENFNEIKILKEVEFDRIYLNDKKRDLANLSFQLFSNIDEIRFKLKAFQFINKHTSVNYYQTQNNFQKFQIKNKWQLLIKEQIDYNSKVKEILAKYQNLIIINYLENLYDMNLKFKKLNDNVTDNLNNINNLQLILNKFKNFLAILDKSLKPFNGILKQMKKKIIEKAYYPNLKLNKCNEMIKFRFNDLYEYENLKHYSKLTITYLNKNITFIKETLSPSKCISLANVEDDFSKFSEINGTTKKRLSDLALRQILEEEYESTNKRLLEASKGYSGNLSPSSKAQDEEAEEAQFDFGRYIDFFGIRTRAHLYT</sequence>
<protein>
    <recommendedName>
        <fullName evidence="3">Calponin-homology (CH) domain-containing protein</fullName>
    </recommendedName>
</protein>
<keyword evidence="5" id="KW-1185">Reference proteome</keyword>
<dbReference type="RefSeq" id="XP_020046393.1">
    <property type="nucleotide sequence ID" value="XM_020195008.1"/>
</dbReference>
<dbReference type="SUPFAM" id="SSF47576">
    <property type="entry name" value="Calponin-homology domain, CH-domain"/>
    <property type="match status" value="1"/>
</dbReference>
<evidence type="ECO:0000256" key="1">
    <source>
        <dbReference type="ARBA" id="ARBA00022737"/>
    </source>
</evidence>
<dbReference type="PANTHER" id="PTHR11915">
    <property type="entry name" value="SPECTRIN/FILAMIN RELATED CYTOSKELETAL PROTEIN"/>
    <property type="match status" value="1"/>
</dbReference>
<dbReference type="Pfam" id="PF00307">
    <property type="entry name" value="CH"/>
    <property type="match status" value="2"/>
</dbReference>
<dbReference type="GeneID" id="30968644"/>
<proteinExistence type="predicted"/>
<keyword evidence="2" id="KW-0009">Actin-binding</keyword>
<dbReference type="AlphaFoldDB" id="A0A1D2VEM6"/>
<dbReference type="PROSITE" id="PS00020">
    <property type="entry name" value="ACTININ_2"/>
    <property type="match status" value="1"/>
</dbReference>
<accession>A0A1D2VEM6</accession>
<gene>
    <name evidence="4" type="ORF">ASCRUDRAFT_8856</name>
</gene>
<evidence type="ECO:0000256" key="2">
    <source>
        <dbReference type="ARBA" id="ARBA00023203"/>
    </source>
</evidence>
<feature type="domain" description="Calponin-homology (CH)" evidence="3">
    <location>
        <begin position="15"/>
        <end position="152"/>
    </location>
</feature>
<dbReference type="GO" id="GO:0003779">
    <property type="term" value="F:actin binding"/>
    <property type="evidence" value="ECO:0007669"/>
    <property type="project" value="UniProtKB-KW"/>
</dbReference>
<dbReference type="InterPro" id="IPR036872">
    <property type="entry name" value="CH_dom_sf"/>
</dbReference>
<dbReference type="Proteomes" id="UP000095038">
    <property type="component" value="Unassembled WGS sequence"/>
</dbReference>
<organism evidence="4 5">
    <name type="scientific">Ascoidea rubescens DSM 1968</name>
    <dbReference type="NCBI Taxonomy" id="1344418"/>
    <lineage>
        <taxon>Eukaryota</taxon>
        <taxon>Fungi</taxon>
        <taxon>Dikarya</taxon>
        <taxon>Ascomycota</taxon>
        <taxon>Saccharomycotina</taxon>
        <taxon>Saccharomycetes</taxon>
        <taxon>Ascoideaceae</taxon>
        <taxon>Ascoidea</taxon>
    </lineage>
</organism>
<evidence type="ECO:0000313" key="4">
    <source>
        <dbReference type="EMBL" id="ODV60086.1"/>
    </source>
</evidence>
<dbReference type="SMART" id="SM00033">
    <property type="entry name" value="CH"/>
    <property type="match status" value="2"/>
</dbReference>
<keyword evidence="1" id="KW-0677">Repeat</keyword>
<feature type="domain" description="Calponin-homology (CH)" evidence="3">
    <location>
        <begin position="186"/>
        <end position="296"/>
    </location>
</feature>
<evidence type="ECO:0000259" key="3">
    <source>
        <dbReference type="PROSITE" id="PS50021"/>
    </source>
</evidence>
<dbReference type="STRING" id="1344418.A0A1D2VEM6"/>
<dbReference type="InterPro" id="IPR001715">
    <property type="entry name" value="CH_dom"/>
</dbReference>
<dbReference type="Gene3D" id="1.10.418.10">
    <property type="entry name" value="Calponin-like domain"/>
    <property type="match status" value="2"/>
</dbReference>